<dbReference type="Pfam" id="PF13927">
    <property type="entry name" value="Ig_3"/>
    <property type="match status" value="1"/>
</dbReference>
<feature type="domain" description="Ig-like" evidence="1">
    <location>
        <begin position="112"/>
        <end position="210"/>
    </location>
</feature>
<dbReference type="AlphaFoldDB" id="A0A096M6N1"/>
<dbReference type="SMART" id="SM00409">
    <property type="entry name" value="IG"/>
    <property type="match status" value="2"/>
</dbReference>
<dbReference type="PROSITE" id="PS50835">
    <property type="entry name" value="IG_LIKE"/>
    <property type="match status" value="2"/>
</dbReference>
<dbReference type="InterPro" id="IPR007110">
    <property type="entry name" value="Ig-like_dom"/>
</dbReference>
<evidence type="ECO:0000313" key="3">
    <source>
        <dbReference type="Proteomes" id="UP000028760"/>
    </source>
</evidence>
<dbReference type="InterPro" id="IPR050958">
    <property type="entry name" value="Cell_Adh-Cytoskel_Orgn"/>
</dbReference>
<dbReference type="EMBL" id="AYCK01026141">
    <property type="status" value="NOT_ANNOTATED_CDS"/>
    <property type="molecule type" value="Genomic_DNA"/>
</dbReference>
<dbReference type="OMA" id="WIKEPEN"/>
<dbReference type="GO" id="GO:0005886">
    <property type="term" value="C:plasma membrane"/>
    <property type="evidence" value="ECO:0007669"/>
    <property type="project" value="TreeGrafter"/>
</dbReference>
<evidence type="ECO:0000313" key="2">
    <source>
        <dbReference type="Ensembl" id="ENSPFOP00000027072.1"/>
    </source>
</evidence>
<dbReference type="SUPFAM" id="SSF48726">
    <property type="entry name" value="Immunoglobulin"/>
    <property type="match status" value="2"/>
</dbReference>
<accession>A0A096M6N1</accession>
<dbReference type="Ensembl" id="ENSPFOT00000030890.1">
    <property type="protein sequence ID" value="ENSPFOP00000027072.1"/>
    <property type="gene ID" value="ENSPFOG00000022315.1"/>
</dbReference>
<dbReference type="Pfam" id="PF07679">
    <property type="entry name" value="I-set"/>
    <property type="match status" value="1"/>
</dbReference>
<proteinExistence type="predicted"/>
<dbReference type="InterPro" id="IPR036179">
    <property type="entry name" value="Ig-like_dom_sf"/>
</dbReference>
<dbReference type="GO" id="GO:0050808">
    <property type="term" value="P:synapse organization"/>
    <property type="evidence" value="ECO:0007669"/>
    <property type="project" value="TreeGrafter"/>
</dbReference>
<dbReference type="InterPro" id="IPR013098">
    <property type="entry name" value="Ig_I-set"/>
</dbReference>
<dbReference type="CDD" id="cd00096">
    <property type="entry name" value="Ig"/>
    <property type="match status" value="1"/>
</dbReference>
<dbReference type="EMBL" id="AYCK01026140">
    <property type="status" value="NOT_ANNOTATED_CDS"/>
    <property type="molecule type" value="Genomic_DNA"/>
</dbReference>
<dbReference type="PANTHER" id="PTHR45080:SF35">
    <property type="entry name" value="MAM DOMAIN-CONTAINING GLYCOSYLPHOSPHATIDYLINOSITOL ANCHOR 2"/>
    <property type="match status" value="1"/>
</dbReference>
<dbReference type="STRING" id="48698.ENSPFOP00000027072"/>
<dbReference type="FunFam" id="2.60.40.10:FF:000243">
    <property type="entry name" value="MAM domain-containing glycosylphosphatidylinositol anchor protein 1"/>
    <property type="match status" value="1"/>
</dbReference>
<protein>
    <recommendedName>
        <fullName evidence="1">Ig-like domain-containing protein</fullName>
    </recommendedName>
</protein>
<dbReference type="GO" id="GO:0043025">
    <property type="term" value="C:neuronal cell body"/>
    <property type="evidence" value="ECO:0007669"/>
    <property type="project" value="TreeGrafter"/>
</dbReference>
<sequence>LHKGRFWITPDPYHNEDNIQIGREVKISCQVEATPSEELQFSWLKNGRALKSSERMVITHTDPNISPGTTNLDIIDLKFTDFGTYTCVASLRNGGIPEISIDVNISSTTVPPELSVPKGQSQLIVLEGDTVDLQCLVSGKPKPIIMWSRVEESGPTAALAPMMPDGSAQMESYDGILRIYNVTRKMSGAYRCQTSQFNGFNVKPREALIHLVVQCEQCTLSTHSNSI</sequence>
<reference evidence="2" key="2">
    <citation type="submission" date="2025-08" db="UniProtKB">
        <authorList>
            <consortium name="Ensembl"/>
        </authorList>
    </citation>
    <scope>IDENTIFICATION</scope>
</reference>
<dbReference type="GO" id="GO:0008046">
    <property type="term" value="F:axon guidance receptor activity"/>
    <property type="evidence" value="ECO:0007669"/>
    <property type="project" value="TreeGrafter"/>
</dbReference>
<dbReference type="InterPro" id="IPR003598">
    <property type="entry name" value="Ig_sub2"/>
</dbReference>
<name>A0A096M6N1_POEFO</name>
<evidence type="ECO:0000259" key="1">
    <source>
        <dbReference type="PROSITE" id="PS50835"/>
    </source>
</evidence>
<dbReference type="InterPro" id="IPR013783">
    <property type="entry name" value="Ig-like_fold"/>
</dbReference>
<dbReference type="Gene3D" id="2.60.40.10">
    <property type="entry name" value="Immunoglobulins"/>
    <property type="match status" value="2"/>
</dbReference>
<dbReference type="GO" id="GO:0007156">
    <property type="term" value="P:homophilic cell adhesion via plasma membrane adhesion molecules"/>
    <property type="evidence" value="ECO:0007669"/>
    <property type="project" value="TreeGrafter"/>
</dbReference>
<reference evidence="2" key="3">
    <citation type="submission" date="2025-09" db="UniProtKB">
        <authorList>
            <consortium name="Ensembl"/>
        </authorList>
    </citation>
    <scope>IDENTIFICATION</scope>
</reference>
<organism evidence="2 3">
    <name type="scientific">Poecilia formosa</name>
    <name type="common">Amazon molly</name>
    <name type="synonym">Limia formosa</name>
    <dbReference type="NCBI Taxonomy" id="48698"/>
    <lineage>
        <taxon>Eukaryota</taxon>
        <taxon>Metazoa</taxon>
        <taxon>Chordata</taxon>
        <taxon>Craniata</taxon>
        <taxon>Vertebrata</taxon>
        <taxon>Euteleostomi</taxon>
        <taxon>Actinopterygii</taxon>
        <taxon>Neopterygii</taxon>
        <taxon>Teleostei</taxon>
        <taxon>Neoteleostei</taxon>
        <taxon>Acanthomorphata</taxon>
        <taxon>Ovalentaria</taxon>
        <taxon>Atherinomorphae</taxon>
        <taxon>Cyprinodontiformes</taxon>
        <taxon>Poeciliidae</taxon>
        <taxon>Poeciliinae</taxon>
        <taxon>Poecilia</taxon>
    </lineage>
</organism>
<dbReference type="GO" id="GO:0030424">
    <property type="term" value="C:axon"/>
    <property type="evidence" value="ECO:0007669"/>
    <property type="project" value="TreeGrafter"/>
</dbReference>
<reference evidence="3" key="1">
    <citation type="submission" date="2013-10" db="EMBL/GenBank/DDBJ databases">
        <authorList>
            <person name="Schartl M."/>
            <person name="Warren W."/>
        </authorList>
    </citation>
    <scope>NUCLEOTIDE SEQUENCE [LARGE SCALE GENOMIC DNA]</scope>
    <source>
        <strain evidence="3">female</strain>
    </source>
</reference>
<feature type="domain" description="Ig-like" evidence="1">
    <location>
        <begin position="10"/>
        <end position="106"/>
    </location>
</feature>
<keyword evidence="3" id="KW-1185">Reference proteome</keyword>
<dbReference type="SMART" id="SM00408">
    <property type="entry name" value="IGc2"/>
    <property type="match status" value="2"/>
</dbReference>
<dbReference type="Proteomes" id="UP000028760">
    <property type="component" value="Unassembled WGS sequence"/>
</dbReference>
<dbReference type="eggNOG" id="ENOG502QSMD">
    <property type="taxonomic scope" value="Eukaryota"/>
</dbReference>
<dbReference type="GeneTree" id="ENSGT00940000155369"/>
<dbReference type="PANTHER" id="PTHR45080">
    <property type="entry name" value="CONTACTIN 5"/>
    <property type="match status" value="1"/>
</dbReference>
<dbReference type="InterPro" id="IPR003599">
    <property type="entry name" value="Ig_sub"/>
</dbReference>